<evidence type="ECO:0000256" key="1">
    <source>
        <dbReference type="SAM" id="Phobius"/>
    </source>
</evidence>
<keyword evidence="1" id="KW-0812">Transmembrane</keyword>
<name>A0ABT4KKT3_9HYPH</name>
<feature type="transmembrane region" description="Helical" evidence="1">
    <location>
        <begin position="6"/>
        <end position="28"/>
    </location>
</feature>
<evidence type="ECO:0000313" key="2">
    <source>
        <dbReference type="EMBL" id="MCZ4092576.1"/>
    </source>
</evidence>
<reference evidence="2" key="1">
    <citation type="submission" date="2022-10" db="EMBL/GenBank/DDBJ databases">
        <title>Whole genome sequencing of three plant growth promoting bacteria isolated from Vachellia tortilis subsp. raddiana in Morocco.</title>
        <authorList>
            <person name="Hnini M."/>
            <person name="Zouagui R."/>
            <person name="Zouagui H."/>
            <person name="Chemao Elfihri M.-W."/>
            <person name="Ibrahimi A."/>
            <person name="Sbabou L."/>
            <person name="Aurag J."/>
        </authorList>
    </citation>
    <scope>NUCLEOTIDE SEQUENCE</scope>
    <source>
        <strain evidence="2">LMR678</strain>
    </source>
</reference>
<evidence type="ECO:0008006" key="4">
    <source>
        <dbReference type="Google" id="ProtNLM"/>
    </source>
</evidence>
<gene>
    <name evidence="2" type="ORF">O3W52_21670</name>
</gene>
<comment type="caution">
    <text evidence="2">The sequence shown here is derived from an EMBL/GenBank/DDBJ whole genome shotgun (WGS) entry which is preliminary data.</text>
</comment>
<keyword evidence="1" id="KW-1133">Transmembrane helix</keyword>
<dbReference type="RefSeq" id="WP_269283102.1">
    <property type="nucleotide sequence ID" value="NZ_JAPVOI010000004.1"/>
</dbReference>
<sequence length="98" mass="11085">MKKIGFAFDAVVGLILDILDLLILEFFLHRTARIVVPLVSFGRVKVEEIYTDDIAFNWLGLKRLPSGRFLLSSTMSKFAGALFWLLCLVAYLSFTRGV</sequence>
<proteinExistence type="predicted"/>
<dbReference type="Proteomes" id="UP001079430">
    <property type="component" value="Unassembled WGS sequence"/>
</dbReference>
<keyword evidence="3" id="KW-1185">Reference proteome</keyword>
<evidence type="ECO:0000313" key="3">
    <source>
        <dbReference type="Proteomes" id="UP001079430"/>
    </source>
</evidence>
<feature type="transmembrane region" description="Helical" evidence="1">
    <location>
        <begin position="69"/>
        <end position="94"/>
    </location>
</feature>
<dbReference type="EMBL" id="JAPVOI010000004">
    <property type="protein sequence ID" value="MCZ4092576.1"/>
    <property type="molecule type" value="Genomic_DNA"/>
</dbReference>
<accession>A0ABT4KKT3</accession>
<protein>
    <recommendedName>
        <fullName evidence="4">RDD domain-containing protein</fullName>
    </recommendedName>
</protein>
<keyword evidence="1" id="KW-0472">Membrane</keyword>
<organism evidence="2 3">
    <name type="scientific">Sinorhizobium psoraleae</name>
    <dbReference type="NCBI Taxonomy" id="520838"/>
    <lineage>
        <taxon>Bacteria</taxon>
        <taxon>Pseudomonadati</taxon>
        <taxon>Pseudomonadota</taxon>
        <taxon>Alphaproteobacteria</taxon>
        <taxon>Hyphomicrobiales</taxon>
        <taxon>Rhizobiaceae</taxon>
        <taxon>Sinorhizobium/Ensifer group</taxon>
        <taxon>Sinorhizobium</taxon>
    </lineage>
</organism>